<gene>
    <name evidence="1" type="ORF">MQP27_09925</name>
</gene>
<comment type="caution">
    <text evidence="1">The sequence shown here is derived from an EMBL/GenBank/DDBJ whole genome shotgun (WGS) entry which is preliminary data.</text>
</comment>
<dbReference type="RefSeq" id="WP_242763993.1">
    <property type="nucleotide sequence ID" value="NZ_JALDAY010000003.1"/>
</dbReference>
<organism evidence="1 2">
    <name type="scientific">Streptomyces cylindrosporus</name>
    <dbReference type="NCBI Taxonomy" id="2927583"/>
    <lineage>
        <taxon>Bacteria</taxon>
        <taxon>Bacillati</taxon>
        <taxon>Actinomycetota</taxon>
        <taxon>Actinomycetes</taxon>
        <taxon>Kitasatosporales</taxon>
        <taxon>Streptomycetaceae</taxon>
        <taxon>Streptomyces</taxon>
    </lineage>
</organism>
<proteinExistence type="predicted"/>
<protein>
    <submittedName>
        <fullName evidence="1">Uncharacterized protein</fullName>
    </submittedName>
</protein>
<reference evidence="1" key="1">
    <citation type="submission" date="2022-03" db="EMBL/GenBank/DDBJ databases">
        <title>Streptomyces 7R015 and 7R016 isolated from Barleria lupulina in Thailand.</title>
        <authorList>
            <person name="Kanchanasin P."/>
            <person name="Phongsopitanun W."/>
            <person name="Tanasupawat S."/>
        </authorList>
    </citation>
    <scope>NUCLEOTIDE SEQUENCE</scope>
    <source>
        <strain evidence="1">7R015</strain>
    </source>
</reference>
<sequence length="101" mass="10655">MAYIGHRCKCGHSDLHHTQDGTGKTLGRCTADYGKGCSRGCSRSIPEPEVIPSFDGKGRVVERVIEPGDGLASMSDSPTVRTCPCEACVALYAQVTATQPA</sequence>
<evidence type="ECO:0000313" key="2">
    <source>
        <dbReference type="Proteomes" id="UP001165269"/>
    </source>
</evidence>
<dbReference type="EMBL" id="JALDAY010000003">
    <property type="protein sequence ID" value="MCI3271428.1"/>
    <property type="molecule type" value="Genomic_DNA"/>
</dbReference>
<accession>A0ABS9Y2K3</accession>
<dbReference type="Proteomes" id="UP001165269">
    <property type="component" value="Unassembled WGS sequence"/>
</dbReference>
<evidence type="ECO:0000313" key="1">
    <source>
        <dbReference type="EMBL" id="MCI3271428.1"/>
    </source>
</evidence>
<keyword evidence="2" id="KW-1185">Reference proteome</keyword>
<name>A0ABS9Y2K3_9ACTN</name>